<protein>
    <submittedName>
        <fullName evidence="1">Uncharacterized protein</fullName>
    </submittedName>
</protein>
<evidence type="ECO:0000313" key="2">
    <source>
        <dbReference type="Proteomes" id="UP001163878"/>
    </source>
</evidence>
<gene>
    <name evidence="1" type="ORF">OGH68_30120</name>
</gene>
<reference evidence="1" key="1">
    <citation type="submission" date="2022-10" db="EMBL/GenBank/DDBJ databases">
        <title>Cytochrome P450 Catalyzes Benzene Ring Formation in the Biosynthesis of Trialkyl-Substituted Aromatic Polyketides.</title>
        <authorList>
            <person name="Zhao E."/>
            <person name="Ge H."/>
        </authorList>
    </citation>
    <scope>NUCLEOTIDE SEQUENCE</scope>
    <source>
        <strain evidence="1">NA0869</strain>
    </source>
</reference>
<dbReference type="RefSeq" id="WP_264248372.1">
    <property type="nucleotide sequence ID" value="NZ_CP107567.1"/>
</dbReference>
<accession>A0ABY6IHA8</accession>
<evidence type="ECO:0000313" key="1">
    <source>
        <dbReference type="EMBL" id="UYQ65302.1"/>
    </source>
</evidence>
<keyword evidence="2" id="KW-1185">Reference proteome</keyword>
<name>A0ABY6IHA8_STRPE</name>
<dbReference type="EMBL" id="CP107567">
    <property type="protein sequence ID" value="UYQ65302.1"/>
    <property type="molecule type" value="Genomic_DNA"/>
</dbReference>
<organism evidence="1 2">
    <name type="scientific">Streptomyces peucetius</name>
    <dbReference type="NCBI Taxonomy" id="1950"/>
    <lineage>
        <taxon>Bacteria</taxon>
        <taxon>Bacillati</taxon>
        <taxon>Actinomycetota</taxon>
        <taxon>Actinomycetes</taxon>
        <taxon>Kitasatosporales</taxon>
        <taxon>Streptomycetaceae</taxon>
        <taxon>Streptomyces</taxon>
    </lineage>
</organism>
<dbReference type="Proteomes" id="UP001163878">
    <property type="component" value="Chromosome"/>
</dbReference>
<sequence length="92" mass="9058">MAQPQTATLDGLFTGTPAAAPTFSLTRSAGVVSPAPERGRRTLAAAGGPGAFPLPAAVVPLVPVRAPGGAGIVPFFHPLGTRSRTAAALKSS</sequence>
<proteinExistence type="predicted"/>